<dbReference type="RefSeq" id="WP_305732914.1">
    <property type="nucleotide sequence ID" value="NZ_OW150024.1"/>
</dbReference>
<dbReference type="Proteomes" id="UP001295463">
    <property type="component" value="Chromosome"/>
</dbReference>
<gene>
    <name evidence="2" type="ORF">GEAMG1_2303</name>
</gene>
<reference evidence="2 3" key="1">
    <citation type="submission" date="2022-03" db="EMBL/GenBank/DDBJ databases">
        <authorList>
            <person name="Koch H."/>
        </authorList>
    </citation>
    <scope>NUCLEOTIDE SEQUENCE [LARGE SCALE GENOMIC DNA]</scope>
    <source>
        <strain evidence="2 3">G1</strain>
    </source>
</reference>
<keyword evidence="1" id="KW-0812">Transmembrane</keyword>
<organism evidence="2 3">
    <name type="scientific">Trichlorobacter ammonificans</name>
    <dbReference type="NCBI Taxonomy" id="2916410"/>
    <lineage>
        <taxon>Bacteria</taxon>
        <taxon>Pseudomonadati</taxon>
        <taxon>Thermodesulfobacteriota</taxon>
        <taxon>Desulfuromonadia</taxon>
        <taxon>Geobacterales</taxon>
        <taxon>Geobacteraceae</taxon>
        <taxon>Trichlorobacter</taxon>
    </lineage>
</organism>
<keyword evidence="1" id="KW-1133">Transmembrane helix</keyword>
<sequence length="162" mass="16238">MADQSLMLWIIGGLLTATGLAGLVLPMLPGAPLLFLGLLCGAWAEGFRHIGPWTLLALALLAGLTYLVEVAAAAFGAARYGGSRRAMAGAALGGLAGLLLGVPGILLGPFVGAVIGELSMQRSLDQAGRTGFGTVVGLAIGVAGKLAIGIAMIGLFVIVRFL</sequence>
<feature type="transmembrane region" description="Helical" evidence="1">
    <location>
        <begin position="135"/>
        <end position="159"/>
    </location>
</feature>
<feature type="transmembrane region" description="Helical" evidence="1">
    <location>
        <begin position="56"/>
        <end position="78"/>
    </location>
</feature>
<name>A0ABN8HLI7_9BACT</name>
<dbReference type="InterPro" id="IPR007403">
    <property type="entry name" value="DUF456"/>
</dbReference>
<keyword evidence="3" id="KW-1185">Reference proteome</keyword>
<accession>A0ABN8HLI7</accession>
<feature type="transmembrane region" description="Helical" evidence="1">
    <location>
        <begin position="6"/>
        <end position="25"/>
    </location>
</feature>
<evidence type="ECO:0000313" key="2">
    <source>
        <dbReference type="EMBL" id="CAH2032139.1"/>
    </source>
</evidence>
<evidence type="ECO:0000313" key="3">
    <source>
        <dbReference type="Proteomes" id="UP001295463"/>
    </source>
</evidence>
<evidence type="ECO:0008006" key="4">
    <source>
        <dbReference type="Google" id="ProtNLM"/>
    </source>
</evidence>
<dbReference type="PANTHER" id="PTHR39165">
    <property type="entry name" value="IG HYPOTHETICAL 17883"/>
    <property type="match status" value="1"/>
</dbReference>
<evidence type="ECO:0000256" key="1">
    <source>
        <dbReference type="SAM" id="Phobius"/>
    </source>
</evidence>
<dbReference type="PANTHER" id="PTHR39165:SF1">
    <property type="entry name" value="DUF456 DOMAIN-CONTAINING PROTEIN"/>
    <property type="match status" value="1"/>
</dbReference>
<protein>
    <recommendedName>
        <fullName evidence="4">DUF456 domain-containing protein</fullName>
    </recommendedName>
</protein>
<proteinExistence type="predicted"/>
<feature type="transmembrane region" description="Helical" evidence="1">
    <location>
        <begin position="90"/>
        <end position="115"/>
    </location>
</feature>
<dbReference type="EMBL" id="OW150024">
    <property type="protein sequence ID" value="CAH2032139.1"/>
    <property type="molecule type" value="Genomic_DNA"/>
</dbReference>
<keyword evidence="1" id="KW-0472">Membrane</keyword>
<dbReference type="Pfam" id="PF04306">
    <property type="entry name" value="DUF456"/>
    <property type="match status" value="1"/>
</dbReference>